<sequence>MKSVTIVGAGLAGLISACVFKDAQIFEASGPVENHKALLRFRDESVSTITGIPFKAVQVHKNIAVDFDLHDRCTNAWANAYSMKVTGRLGDRSIRNLSTVTRYVAPDDFYQQLVDMHSSRIQWNRPIERDDFEDLDTDFISTMPLPVTCGILDVNHSDAAGFNFDKKAIKVFRFLLPSGSDVYQTNYYPSESLRTYRASITGRLMIVEQVMEIEGERYSFRSNDSNLYDDGELAYVASSFGIPHSTLEPLDSVDQQYGKIVELDRSVREAILHELTARYNIFSIGRFATWRNILLDDVVKDIEVVRRLMSASSYGRKLLAQA</sequence>
<reference evidence="1" key="1">
    <citation type="submission" date="2022-05" db="EMBL/GenBank/DDBJ databases">
        <authorList>
            <person name="Friedrich I."/>
            <person name="Poehlein A."/>
            <person name="Schneider D."/>
            <person name="Hertel R."/>
            <person name="Daniel R."/>
        </authorList>
    </citation>
    <scope>NUCLEOTIDE SEQUENCE</scope>
</reference>
<evidence type="ECO:0000313" key="1">
    <source>
        <dbReference type="EMBL" id="USN16394.1"/>
    </source>
</evidence>
<gene>
    <name evidence="1" type="ORF">PLUTO_00780</name>
</gene>
<keyword evidence="2" id="KW-1185">Reference proteome</keyword>
<protein>
    <submittedName>
        <fullName evidence="1">Uncharacterized protein</fullName>
    </submittedName>
</protein>
<dbReference type="EMBL" id="ON529861">
    <property type="protein sequence ID" value="USN16394.1"/>
    <property type="molecule type" value="Genomic_DNA"/>
</dbReference>
<proteinExistence type="predicted"/>
<evidence type="ECO:0000313" key="2">
    <source>
        <dbReference type="Proteomes" id="UP001056883"/>
    </source>
</evidence>
<accession>A0A9E7MTT2</accession>
<dbReference type="Proteomes" id="UP001056883">
    <property type="component" value="Segment"/>
</dbReference>
<dbReference type="PROSITE" id="PS51257">
    <property type="entry name" value="PROKAR_LIPOPROTEIN"/>
    <property type="match status" value="1"/>
</dbReference>
<organism evidence="1 2">
    <name type="scientific">Luteibacter phage vB_LflM-Pluto</name>
    <dbReference type="NCBI Taxonomy" id="2948611"/>
    <lineage>
        <taxon>Viruses</taxon>
        <taxon>Duplodnaviria</taxon>
        <taxon>Heunggongvirae</taxon>
        <taxon>Uroviricota</taxon>
        <taxon>Caudoviricetes</taxon>
        <taxon>Lindbergviridae</taxon>
        <taxon>Plutovirus</taxon>
        <taxon>Plutovirus pluto</taxon>
    </lineage>
</organism>
<name>A0A9E7MTT2_9CAUD</name>